<keyword evidence="2" id="KW-0732">Signal</keyword>
<sequence>MGWNLFCAWLQQVARFHCNVLVADQIPAEAMMFRAAVTRGASLCFRASVLDYLGRVLLGKRSRGKFVDPMALWPRKEQVGILCQIKRQARKDQIPILMFLPRSWANSGFWLGTPFFPFLLLHILGNSRRRHNSATSLCAVLLEFFEVDARKGAQLPGSKLKLARFNDPVTPTFCSSWRDTRERPTHPRQPALSLLRIQATS</sequence>
<name>A0AA40CPA3_9PEZI</name>
<feature type="signal peptide" evidence="2">
    <location>
        <begin position="1"/>
        <end position="15"/>
    </location>
</feature>
<proteinExistence type="predicted"/>
<feature type="transmembrane region" description="Helical" evidence="1">
    <location>
        <begin position="107"/>
        <end position="124"/>
    </location>
</feature>
<evidence type="ECO:0000256" key="2">
    <source>
        <dbReference type="SAM" id="SignalP"/>
    </source>
</evidence>
<organism evidence="3 4">
    <name type="scientific">Cercophora newfieldiana</name>
    <dbReference type="NCBI Taxonomy" id="92897"/>
    <lineage>
        <taxon>Eukaryota</taxon>
        <taxon>Fungi</taxon>
        <taxon>Dikarya</taxon>
        <taxon>Ascomycota</taxon>
        <taxon>Pezizomycotina</taxon>
        <taxon>Sordariomycetes</taxon>
        <taxon>Sordariomycetidae</taxon>
        <taxon>Sordariales</taxon>
        <taxon>Lasiosphaeriaceae</taxon>
        <taxon>Cercophora</taxon>
    </lineage>
</organism>
<comment type="caution">
    <text evidence="3">The sequence shown here is derived from an EMBL/GenBank/DDBJ whole genome shotgun (WGS) entry which is preliminary data.</text>
</comment>
<dbReference type="Proteomes" id="UP001174936">
    <property type="component" value="Unassembled WGS sequence"/>
</dbReference>
<evidence type="ECO:0000313" key="4">
    <source>
        <dbReference type="Proteomes" id="UP001174936"/>
    </source>
</evidence>
<dbReference type="AlphaFoldDB" id="A0AA40CPA3"/>
<evidence type="ECO:0000256" key="1">
    <source>
        <dbReference type="SAM" id="Phobius"/>
    </source>
</evidence>
<keyword evidence="1" id="KW-0812">Transmembrane</keyword>
<keyword evidence="1" id="KW-0472">Membrane</keyword>
<keyword evidence="4" id="KW-1185">Reference proteome</keyword>
<feature type="chain" id="PRO_5041387786" evidence="2">
    <location>
        <begin position="16"/>
        <end position="201"/>
    </location>
</feature>
<protein>
    <submittedName>
        <fullName evidence="3">Uncharacterized protein</fullName>
    </submittedName>
</protein>
<keyword evidence="1" id="KW-1133">Transmembrane helix</keyword>
<accession>A0AA40CPA3</accession>
<evidence type="ECO:0000313" key="3">
    <source>
        <dbReference type="EMBL" id="KAK0646010.1"/>
    </source>
</evidence>
<gene>
    <name evidence="3" type="ORF">B0T16DRAFT_151071</name>
</gene>
<reference evidence="3" key="1">
    <citation type="submission" date="2023-06" db="EMBL/GenBank/DDBJ databases">
        <title>Genome-scale phylogeny and comparative genomics of the fungal order Sordariales.</title>
        <authorList>
            <consortium name="Lawrence Berkeley National Laboratory"/>
            <person name="Hensen N."/>
            <person name="Bonometti L."/>
            <person name="Westerberg I."/>
            <person name="Brannstrom I.O."/>
            <person name="Guillou S."/>
            <person name="Cros-Aarteil S."/>
            <person name="Calhoun S."/>
            <person name="Haridas S."/>
            <person name="Kuo A."/>
            <person name="Mondo S."/>
            <person name="Pangilinan J."/>
            <person name="Riley R."/>
            <person name="Labutti K."/>
            <person name="Andreopoulos B."/>
            <person name="Lipzen A."/>
            <person name="Chen C."/>
            <person name="Yanf M."/>
            <person name="Daum C."/>
            <person name="Ng V."/>
            <person name="Clum A."/>
            <person name="Steindorff A."/>
            <person name="Ohm R."/>
            <person name="Martin F."/>
            <person name="Silar P."/>
            <person name="Natvig D."/>
            <person name="Lalanne C."/>
            <person name="Gautier V."/>
            <person name="Ament-Velasquez S.L."/>
            <person name="Kruys A."/>
            <person name="Hutchinson M.I."/>
            <person name="Powell A.J."/>
            <person name="Barry K."/>
            <person name="Miller A.N."/>
            <person name="Grigoriev I.V."/>
            <person name="Debuchy R."/>
            <person name="Gladieux P."/>
            <person name="Thoren M.H."/>
            <person name="Johannesson H."/>
        </authorList>
    </citation>
    <scope>NUCLEOTIDE SEQUENCE</scope>
    <source>
        <strain evidence="3">SMH2532-1</strain>
    </source>
</reference>
<dbReference type="EMBL" id="JAULSV010000004">
    <property type="protein sequence ID" value="KAK0646010.1"/>
    <property type="molecule type" value="Genomic_DNA"/>
</dbReference>